<protein>
    <recommendedName>
        <fullName evidence="3">Twitching motility protein PilT</fullName>
    </recommendedName>
</protein>
<dbReference type="AlphaFoldDB" id="A0A7I8D0J8"/>
<accession>A0A7I8D0J8</accession>
<dbReference type="Proteomes" id="UP000593890">
    <property type="component" value="Chromosome"/>
</dbReference>
<evidence type="ECO:0000313" key="1">
    <source>
        <dbReference type="EMBL" id="BCI60300.1"/>
    </source>
</evidence>
<proteinExistence type="predicted"/>
<evidence type="ECO:0008006" key="3">
    <source>
        <dbReference type="Google" id="ProtNLM"/>
    </source>
</evidence>
<keyword evidence="2" id="KW-1185">Reference proteome</keyword>
<name>A0A7I8D0J8_9FIRM</name>
<gene>
    <name evidence="1" type="ORF">C12CBH8_09390</name>
</gene>
<dbReference type="RefSeq" id="WP_090263493.1">
    <property type="nucleotide sequence ID" value="NZ_AP023321.1"/>
</dbReference>
<dbReference type="EMBL" id="AP023321">
    <property type="protein sequence ID" value="BCI60300.1"/>
    <property type="molecule type" value="Genomic_DNA"/>
</dbReference>
<organism evidence="1 2">
    <name type="scientific">Solibaculum mannosilyticum</name>
    <dbReference type="NCBI Taxonomy" id="2780922"/>
    <lineage>
        <taxon>Bacteria</taxon>
        <taxon>Bacillati</taxon>
        <taxon>Bacillota</taxon>
        <taxon>Clostridia</taxon>
        <taxon>Eubacteriales</taxon>
        <taxon>Oscillospiraceae</taxon>
        <taxon>Solibaculum</taxon>
    </lineage>
</organism>
<sequence length="138" mass="15014">MIKLIVGKKGSGKTKALLELVNKALDQSKGHVVFIEKSAKLLYDISHKARLLDADSYDIHGFDSFYGFISGMCAGDYDITDIFIDGTLKIGGNDLEAFAQFNKKVAALAEKHEINIVFSVSADAADLKDIDASEIMNP</sequence>
<reference evidence="2" key="1">
    <citation type="submission" date="2020-07" db="EMBL/GenBank/DDBJ databases">
        <title>Complete genome sequencing of Clostridia bacterium strain 12CBH8.</title>
        <authorList>
            <person name="Sakamoto M."/>
            <person name="Murakami T."/>
            <person name="Mori H."/>
        </authorList>
    </citation>
    <scope>NUCLEOTIDE SEQUENCE [LARGE SCALE GENOMIC DNA]</scope>
    <source>
        <strain evidence="2">12CBH8</strain>
    </source>
</reference>
<dbReference type="KEGG" id="sman:C12CBH8_09390"/>
<evidence type="ECO:0000313" key="2">
    <source>
        <dbReference type="Proteomes" id="UP000593890"/>
    </source>
</evidence>